<dbReference type="EMBL" id="CP000352">
    <property type="protein sequence ID" value="ABF10234.1"/>
    <property type="molecule type" value="Genomic_DNA"/>
</dbReference>
<dbReference type="KEGG" id="rme:Rmet_3362"/>
<dbReference type="AlphaFoldDB" id="Q1LHZ2"/>
<name>Q1LHZ2_CUPMC</name>
<proteinExistence type="predicted"/>
<reference evidence="2" key="1">
    <citation type="journal article" date="2010" name="PLoS ONE">
        <title>The complete genome sequence of Cupriavidus metallidurans strain CH34, a master survivalist in harsh and anthropogenic environments.</title>
        <authorList>
            <person name="Janssen P.J."/>
            <person name="Van Houdt R."/>
            <person name="Moors H."/>
            <person name="Monsieurs P."/>
            <person name="Morin N."/>
            <person name="Michaux A."/>
            <person name="Benotmane M.A."/>
            <person name="Leys N."/>
            <person name="Vallaeys T."/>
            <person name="Lapidus A."/>
            <person name="Monchy S."/>
            <person name="Medigue C."/>
            <person name="Taghavi S."/>
            <person name="McCorkle S."/>
            <person name="Dunn J."/>
            <person name="van der Lelie D."/>
            <person name="Mergeay M."/>
        </authorList>
    </citation>
    <scope>NUCLEOTIDE SEQUENCE [LARGE SCALE GENOMIC DNA]</scope>
    <source>
        <strain evidence="2">ATCC 43123 / DSM 2839 / NBRC 102507 / CH34</strain>
    </source>
</reference>
<evidence type="ECO:0000313" key="1">
    <source>
        <dbReference type="EMBL" id="ABF10234.1"/>
    </source>
</evidence>
<dbReference type="Proteomes" id="UP000002429">
    <property type="component" value="Chromosome"/>
</dbReference>
<dbReference type="HOGENOM" id="CLU_2466759_0_0_4"/>
<organism evidence="1 2">
    <name type="scientific">Cupriavidus metallidurans (strain ATCC 43123 / DSM 2839 / NBRC 102507 / CH34)</name>
    <name type="common">Ralstonia metallidurans</name>
    <dbReference type="NCBI Taxonomy" id="266264"/>
    <lineage>
        <taxon>Bacteria</taxon>
        <taxon>Pseudomonadati</taxon>
        <taxon>Pseudomonadota</taxon>
        <taxon>Betaproteobacteria</taxon>
        <taxon>Burkholderiales</taxon>
        <taxon>Burkholderiaceae</taxon>
        <taxon>Cupriavidus</taxon>
    </lineage>
</organism>
<protein>
    <submittedName>
        <fullName evidence="1">Uncharacterized protein</fullName>
    </submittedName>
</protein>
<accession>Q1LHZ2</accession>
<gene>
    <name evidence="1" type="ordered locus">Rmet_3362</name>
</gene>
<evidence type="ECO:0000313" key="2">
    <source>
        <dbReference type="Proteomes" id="UP000002429"/>
    </source>
</evidence>
<sequence>MRRQYGLSFPKLTRVRLQHASVVTRQSEHLTTPPRVPKLQTGLISPGILPMLLQFEVVLALWAALAYSVCERPYSTCHGRQSPCQLHF</sequence>
<keyword evidence="2" id="KW-1185">Reference proteome</keyword>
<dbReference type="STRING" id="266264.Rmet_3362"/>